<name>A0A6I4UI57_9SPHN</name>
<proteinExistence type="predicted"/>
<sequence>MNHAAEVSARIEGTVPALSGRIESATALARLTDAGKAPERTPAAFVLFGDMVGGAANYGTGFFTQHYIETVSVVLFERSGDDRRGDKAGEKLTPLVTDVLEAVLGWSPGGEIGGVFTLGRAGFVGFVGHASVYEINFQLNERLRIN</sequence>
<reference evidence="1 4" key="2">
    <citation type="submission" date="2020-08" db="EMBL/GenBank/DDBJ databases">
        <title>Genomic Encyclopedia of Type Strains, Phase IV (KMG-IV): sequencing the most valuable type-strain genomes for metagenomic binning, comparative biology and taxonomic classification.</title>
        <authorList>
            <person name="Goeker M."/>
        </authorList>
    </citation>
    <scope>NUCLEOTIDE SEQUENCE [LARGE SCALE GENOMIC DNA]</scope>
    <source>
        <strain evidence="1 4">DSM 8510</strain>
    </source>
</reference>
<evidence type="ECO:0000313" key="3">
    <source>
        <dbReference type="Proteomes" id="UP000430021"/>
    </source>
</evidence>
<evidence type="ECO:0000313" key="2">
    <source>
        <dbReference type="EMBL" id="MXP37195.1"/>
    </source>
</evidence>
<dbReference type="Proteomes" id="UP000548685">
    <property type="component" value="Unassembled WGS sequence"/>
</dbReference>
<dbReference type="EMBL" id="JACICE010000001">
    <property type="protein sequence ID" value="MBB3775178.1"/>
    <property type="molecule type" value="Genomic_DNA"/>
</dbReference>
<dbReference type="InterPro" id="IPR056912">
    <property type="entry name" value="Phage_JBD30_tail_term-like"/>
</dbReference>
<organism evidence="2 3">
    <name type="scientific">Erythrobacter ramosus</name>
    <dbReference type="NCBI Taxonomy" id="35811"/>
    <lineage>
        <taxon>Bacteria</taxon>
        <taxon>Pseudomonadati</taxon>
        <taxon>Pseudomonadota</taxon>
        <taxon>Alphaproteobacteria</taxon>
        <taxon>Sphingomonadales</taxon>
        <taxon>Erythrobacteraceae</taxon>
        <taxon>Erythrobacter/Porphyrobacter group</taxon>
        <taxon>Erythrobacter</taxon>
    </lineage>
</organism>
<dbReference type="Pfam" id="PF23840">
    <property type="entry name" value="Phage_tail_terminator"/>
    <property type="match status" value="1"/>
</dbReference>
<protein>
    <recommendedName>
        <fullName evidence="5">DUF3168 domain-containing protein</fullName>
    </recommendedName>
</protein>
<dbReference type="RefSeq" id="WP_160759351.1">
    <property type="nucleotide sequence ID" value="NZ_BAAADZ010000002.1"/>
</dbReference>
<comment type="caution">
    <text evidence="2">The sequence shown here is derived from an EMBL/GenBank/DDBJ whole genome shotgun (WGS) entry which is preliminary data.</text>
</comment>
<dbReference type="EMBL" id="WTYB01000001">
    <property type="protein sequence ID" value="MXP37195.1"/>
    <property type="molecule type" value="Genomic_DNA"/>
</dbReference>
<evidence type="ECO:0000313" key="4">
    <source>
        <dbReference type="Proteomes" id="UP000548685"/>
    </source>
</evidence>
<gene>
    <name evidence="1" type="ORF">FHS52_001121</name>
    <name evidence="2" type="ORF">GRI59_01040</name>
</gene>
<dbReference type="AlphaFoldDB" id="A0A6I4UI57"/>
<accession>A0A6I4UI57</accession>
<keyword evidence="4" id="KW-1185">Reference proteome</keyword>
<dbReference type="Proteomes" id="UP000430021">
    <property type="component" value="Unassembled WGS sequence"/>
</dbReference>
<evidence type="ECO:0000313" key="1">
    <source>
        <dbReference type="EMBL" id="MBB3775178.1"/>
    </source>
</evidence>
<dbReference type="OrthoDB" id="7742971at2"/>
<evidence type="ECO:0008006" key="5">
    <source>
        <dbReference type="Google" id="ProtNLM"/>
    </source>
</evidence>
<reference evidence="2 3" key="1">
    <citation type="submission" date="2019-12" db="EMBL/GenBank/DDBJ databases">
        <title>Genomic-based taxomic classification of the family Erythrobacteraceae.</title>
        <authorList>
            <person name="Xu L."/>
        </authorList>
    </citation>
    <scope>NUCLEOTIDE SEQUENCE [LARGE SCALE GENOMIC DNA]</scope>
    <source>
        <strain evidence="2 3">JCM 10282</strain>
    </source>
</reference>